<gene>
    <name evidence="4" type="ORF">BRADI_1g34533v3</name>
</gene>
<feature type="domain" description="F-box" evidence="1">
    <location>
        <begin position="36"/>
        <end position="75"/>
    </location>
</feature>
<reference evidence="4" key="2">
    <citation type="submission" date="2017-06" db="EMBL/GenBank/DDBJ databases">
        <title>WGS assembly of Brachypodium distachyon.</title>
        <authorList>
            <consortium name="The International Brachypodium Initiative"/>
            <person name="Lucas S."/>
            <person name="Harmon-Smith M."/>
            <person name="Lail K."/>
            <person name="Tice H."/>
            <person name="Grimwood J."/>
            <person name="Bruce D."/>
            <person name="Barry K."/>
            <person name="Shu S."/>
            <person name="Lindquist E."/>
            <person name="Wang M."/>
            <person name="Pitluck S."/>
            <person name="Vogel J.P."/>
            <person name="Garvin D.F."/>
            <person name="Mockler T.C."/>
            <person name="Schmutz J."/>
            <person name="Rokhsar D."/>
            <person name="Bevan M.W."/>
        </authorList>
    </citation>
    <scope>NUCLEOTIDE SEQUENCE</scope>
    <source>
        <strain evidence="4">Bd21</strain>
    </source>
</reference>
<evidence type="ECO:0000259" key="3">
    <source>
        <dbReference type="Pfam" id="PF24758"/>
    </source>
</evidence>
<dbReference type="InterPro" id="IPR055302">
    <property type="entry name" value="F-box_dom-containing"/>
</dbReference>
<dbReference type="AlphaFoldDB" id="A0A2K2DMP3"/>
<dbReference type="EnsemblPlants" id="PNT75555">
    <property type="protein sequence ID" value="PNT75555"/>
    <property type="gene ID" value="BRADI_1g34533v3"/>
</dbReference>
<dbReference type="InterPro" id="IPR036047">
    <property type="entry name" value="F-box-like_dom_sf"/>
</dbReference>
<evidence type="ECO:0000259" key="2">
    <source>
        <dbReference type="Pfam" id="PF08387"/>
    </source>
</evidence>
<feature type="domain" description="F-box/LRR-repeat protein 15/At3g58940/PEG3-like LRR" evidence="3">
    <location>
        <begin position="171"/>
        <end position="336"/>
    </location>
</feature>
<sequence>MELKGSCRPATRLGPCLGLGLEPTGRHDTAQGPDLISNLPNGVLRHIISLLPTKDGARTQSLSTQWGHLFRSAPLNLEVELRREDEPAPSSLVSRILADHQAPCRRLSLTWYGYKSDYVTPFLNGWLQSPALNDLRELDLWQNRKESGRERWVVPREDPHTLPPSVLRFSPTLRILSINSTGVVISEGYLHSILAGCPVIDSLVLSELDGVRGVRINSSTLRRLGVSSGFVHGPEEVLQQVIIEDAPLLEKLFLSGLDSDLSISLVCAPKLDFLGSLPEGFTKVKLETTVLQRIVAVSLKSVVSTVKVLVLRMSPASVDDAIDYATLFPCLEKLYVLLYRVGASKRARHHFPLDHTECFELHLKKIVLMNYQGTPRDLYFARFFLLNAKVLEHMLDKRASEGAQFDFVVDSYFGDDIHIGHIHDLTAADPFDSSLC</sequence>
<dbReference type="Pfam" id="PF24758">
    <property type="entry name" value="LRR_At5g56370"/>
    <property type="match status" value="1"/>
</dbReference>
<reference evidence="5" key="3">
    <citation type="submission" date="2018-08" db="UniProtKB">
        <authorList>
            <consortium name="EnsemblPlants"/>
        </authorList>
    </citation>
    <scope>IDENTIFICATION</scope>
    <source>
        <strain evidence="5">cv. Bd21</strain>
    </source>
</reference>
<dbReference type="PANTHER" id="PTHR32141:SF158">
    <property type="entry name" value="EXPRESSED PROTEIN"/>
    <property type="match status" value="1"/>
</dbReference>
<proteinExistence type="predicted"/>
<dbReference type="Gramene" id="PNT75555">
    <property type="protein sequence ID" value="PNT75555"/>
    <property type="gene ID" value="BRADI_1g34533v3"/>
</dbReference>
<reference evidence="4 5" key="1">
    <citation type="journal article" date="2010" name="Nature">
        <title>Genome sequencing and analysis of the model grass Brachypodium distachyon.</title>
        <authorList>
            <consortium name="International Brachypodium Initiative"/>
        </authorList>
    </citation>
    <scope>NUCLEOTIDE SEQUENCE [LARGE SCALE GENOMIC DNA]</scope>
    <source>
        <strain evidence="4 5">Bd21</strain>
    </source>
</reference>
<dbReference type="InterPro" id="IPR055411">
    <property type="entry name" value="LRR_FXL15/At3g58940/PEG3-like"/>
</dbReference>
<accession>A0A2K2DMP3</accession>
<evidence type="ECO:0000313" key="4">
    <source>
        <dbReference type="EMBL" id="PNT75555.1"/>
    </source>
</evidence>
<dbReference type="Gene3D" id="3.80.10.10">
    <property type="entry name" value="Ribonuclease Inhibitor"/>
    <property type="match status" value="1"/>
</dbReference>
<dbReference type="CDD" id="cd22160">
    <property type="entry name" value="F-box_AtFBL13-like"/>
    <property type="match status" value="1"/>
</dbReference>
<dbReference type="SUPFAM" id="SSF52047">
    <property type="entry name" value="RNI-like"/>
    <property type="match status" value="1"/>
</dbReference>
<protein>
    <recommendedName>
        <fullName evidence="7">F-box domain-containing protein</fullName>
    </recommendedName>
</protein>
<dbReference type="SUPFAM" id="SSF81383">
    <property type="entry name" value="F-box domain"/>
    <property type="match status" value="1"/>
</dbReference>
<dbReference type="InParanoid" id="A0A2K2DMP3"/>
<keyword evidence="6" id="KW-1185">Reference proteome</keyword>
<dbReference type="InterPro" id="IPR053781">
    <property type="entry name" value="F-box_AtFBL13-like"/>
</dbReference>
<feature type="domain" description="FBD" evidence="2">
    <location>
        <begin position="356"/>
        <end position="394"/>
    </location>
</feature>
<dbReference type="Pfam" id="PF08387">
    <property type="entry name" value="FBD"/>
    <property type="match status" value="1"/>
</dbReference>
<dbReference type="OrthoDB" id="584579at2759"/>
<organism evidence="4">
    <name type="scientific">Brachypodium distachyon</name>
    <name type="common">Purple false brome</name>
    <name type="synonym">Trachynia distachya</name>
    <dbReference type="NCBI Taxonomy" id="15368"/>
    <lineage>
        <taxon>Eukaryota</taxon>
        <taxon>Viridiplantae</taxon>
        <taxon>Streptophyta</taxon>
        <taxon>Embryophyta</taxon>
        <taxon>Tracheophyta</taxon>
        <taxon>Spermatophyta</taxon>
        <taxon>Magnoliopsida</taxon>
        <taxon>Liliopsida</taxon>
        <taxon>Poales</taxon>
        <taxon>Poaceae</taxon>
        <taxon>BOP clade</taxon>
        <taxon>Pooideae</taxon>
        <taxon>Stipodae</taxon>
        <taxon>Brachypodieae</taxon>
        <taxon>Brachypodium</taxon>
    </lineage>
</organism>
<evidence type="ECO:0000259" key="1">
    <source>
        <dbReference type="Pfam" id="PF00646"/>
    </source>
</evidence>
<dbReference type="Pfam" id="PF00646">
    <property type="entry name" value="F-box"/>
    <property type="match status" value="1"/>
</dbReference>
<dbReference type="InterPro" id="IPR001810">
    <property type="entry name" value="F-box_dom"/>
</dbReference>
<evidence type="ECO:0008006" key="7">
    <source>
        <dbReference type="Google" id="ProtNLM"/>
    </source>
</evidence>
<evidence type="ECO:0000313" key="6">
    <source>
        <dbReference type="Proteomes" id="UP000008810"/>
    </source>
</evidence>
<name>A0A2K2DMP3_BRADI</name>
<dbReference type="EMBL" id="CM000880">
    <property type="protein sequence ID" value="PNT75555.1"/>
    <property type="molecule type" value="Genomic_DNA"/>
</dbReference>
<dbReference type="PANTHER" id="PTHR32141">
    <property type="match status" value="1"/>
</dbReference>
<dbReference type="Proteomes" id="UP000008810">
    <property type="component" value="Chromosome 1"/>
</dbReference>
<dbReference type="InterPro" id="IPR032675">
    <property type="entry name" value="LRR_dom_sf"/>
</dbReference>
<evidence type="ECO:0000313" key="5">
    <source>
        <dbReference type="EnsemblPlants" id="PNT75555"/>
    </source>
</evidence>
<dbReference type="InterPro" id="IPR006566">
    <property type="entry name" value="FBD"/>
</dbReference>